<dbReference type="AlphaFoldDB" id="A0A5B9Y5U6"/>
<feature type="transmembrane region" description="Helical" evidence="1">
    <location>
        <begin position="314"/>
        <end position="337"/>
    </location>
</feature>
<dbReference type="Proteomes" id="UP000323144">
    <property type="component" value="Chromosome"/>
</dbReference>
<feature type="transmembrane region" description="Helical" evidence="1">
    <location>
        <begin position="54"/>
        <end position="79"/>
    </location>
</feature>
<feature type="transmembrane region" description="Helical" evidence="1">
    <location>
        <begin position="281"/>
        <end position="302"/>
    </location>
</feature>
<dbReference type="Gene3D" id="1.20.144.10">
    <property type="entry name" value="Phosphatidic acid phosphatase type 2/haloperoxidase"/>
    <property type="match status" value="1"/>
</dbReference>
<dbReference type="Pfam" id="PF01569">
    <property type="entry name" value="PAP2"/>
    <property type="match status" value="1"/>
</dbReference>
<keyword evidence="1" id="KW-1133">Transmembrane helix</keyword>
<feature type="domain" description="Phosphatidic acid phosphatase type 2/haloperoxidase" evidence="2">
    <location>
        <begin position="210"/>
        <end position="361"/>
    </location>
</feature>
<dbReference type="EMBL" id="CP043026">
    <property type="protein sequence ID" value="QEH62330.1"/>
    <property type="molecule type" value="Genomic_DNA"/>
</dbReference>
<evidence type="ECO:0000313" key="3">
    <source>
        <dbReference type="EMBL" id="QEH62330.1"/>
    </source>
</evidence>
<dbReference type="SUPFAM" id="SSF48317">
    <property type="entry name" value="Acid phosphatase/Vanadium-dependent haloperoxidase"/>
    <property type="match status" value="1"/>
</dbReference>
<keyword evidence="1" id="KW-0472">Membrane</keyword>
<feature type="transmembrane region" description="Helical" evidence="1">
    <location>
        <begin position="147"/>
        <end position="170"/>
    </location>
</feature>
<dbReference type="RefSeq" id="WP_166508689.1">
    <property type="nucleotide sequence ID" value="NZ_CP043026.1"/>
</dbReference>
<accession>A0A5B9Y5U6</accession>
<feature type="transmembrane region" description="Helical" evidence="1">
    <location>
        <begin position="343"/>
        <end position="361"/>
    </location>
</feature>
<dbReference type="KEGG" id="schi:SCHIN_v1c11370"/>
<feature type="transmembrane region" description="Helical" evidence="1">
    <location>
        <begin position="191"/>
        <end position="213"/>
    </location>
</feature>
<feature type="transmembrane region" description="Helical" evidence="1">
    <location>
        <begin position="12"/>
        <end position="34"/>
    </location>
</feature>
<keyword evidence="4" id="KW-1185">Reference proteome</keyword>
<evidence type="ECO:0000256" key="1">
    <source>
        <dbReference type="SAM" id="Phobius"/>
    </source>
</evidence>
<protein>
    <submittedName>
        <fullName evidence="3">Phosphatase PAP2 family protein</fullName>
    </submittedName>
</protein>
<keyword evidence="1" id="KW-0812">Transmembrane</keyword>
<dbReference type="CDD" id="cd01610">
    <property type="entry name" value="PAP2_like"/>
    <property type="match status" value="1"/>
</dbReference>
<evidence type="ECO:0000313" key="4">
    <source>
        <dbReference type="Proteomes" id="UP000323144"/>
    </source>
</evidence>
<proteinExistence type="predicted"/>
<dbReference type="InterPro" id="IPR036938">
    <property type="entry name" value="PAP2/HPO_sf"/>
</dbReference>
<name>A0A5B9Y5U6_9MOLU</name>
<reference evidence="3 4" key="1">
    <citation type="submission" date="2019-08" db="EMBL/GenBank/DDBJ databases">
        <title>Complete genome sequence of Spiroplasma chinense CCH (DSM 19755).</title>
        <authorList>
            <person name="Shen H.-Y."/>
            <person name="Lin Y.-C."/>
            <person name="Chou L."/>
            <person name="Kuo C.-H."/>
        </authorList>
    </citation>
    <scope>NUCLEOTIDE SEQUENCE [LARGE SCALE GENOMIC DNA]</scope>
    <source>
        <strain evidence="3 4">CCH</strain>
    </source>
</reference>
<dbReference type="InterPro" id="IPR000326">
    <property type="entry name" value="PAP2/HPO"/>
</dbReference>
<sequence length="379" mass="44533">MFSKNKVSIWYLYGPIITVFFIYLAFFIATSIYNVDLKIAEVADDALNYEIWKYWSQFYAVAGNTELIITFYILLLLTIQSLKYRGIENKKTGFFYTNKYLIQVCVIIFCAIWTGIHIFQLVKLKYGSSGFGPGFDAELLDSYKYKFVGKILVICYQIPIVYYASWFLVVKLPKADKEFHYKYMSGAIKGMSFTLLTYAYVVFIKVFGARPYYYNVIFGDLFEKIPEERQKYYIEHREFFFGNNDGNGNFTQNVEGVWPWWTVNNVWMRGEGYTNKTFLDYAFPSGHVNACLCTASIYYVFYDKKLNRELDLKRYLILIWLLFSTLSMSFAVVVMRWHWLSDTSFSIVVGIIMFYATHKLIDAIINKRENKINVAKSAK</sequence>
<gene>
    <name evidence="3" type="ORF">SCHIN_v1c11370</name>
</gene>
<evidence type="ECO:0000259" key="2">
    <source>
        <dbReference type="Pfam" id="PF01569"/>
    </source>
</evidence>
<feature type="transmembrane region" description="Helical" evidence="1">
    <location>
        <begin position="100"/>
        <end position="122"/>
    </location>
</feature>
<organism evidence="3 4">
    <name type="scientific">Spiroplasma chinense</name>
    <dbReference type="NCBI Taxonomy" id="216932"/>
    <lineage>
        <taxon>Bacteria</taxon>
        <taxon>Bacillati</taxon>
        <taxon>Mycoplasmatota</taxon>
        <taxon>Mollicutes</taxon>
        <taxon>Entomoplasmatales</taxon>
        <taxon>Spiroplasmataceae</taxon>
        <taxon>Spiroplasma</taxon>
    </lineage>
</organism>